<dbReference type="Pfam" id="PF00248">
    <property type="entry name" value="Aldo_ket_red"/>
    <property type="match status" value="1"/>
</dbReference>
<organism evidence="3 4">
    <name type="scientific">Seiridium unicorne</name>
    <dbReference type="NCBI Taxonomy" id="138068"/>
    <lineage>
        <taxon>Eukaryota</taxon>
        <taxon>Fungi</taxon>
        <taxon>Dikarya</taxon>
        <taxon>Ascomycota</taxon>
        <taxon>Pezizomycotina</taxon>
        <taxon>Sordariomycetes</taxon>
        <taxon>Xylariomycetidae</taxon>
        <taxon>Amphisphaeriales</taxon>
        <taxon>Sporocadaceae</taxon>
        <taxon>Seiridium</taxon>
    </lineage>
</organism>
<feature type="domain" description="NADP-dependent oxidoreductase" evidence="2">
    <location>
        <begin position="16"/>
        <end position="211"/>
    </location>
</feature>
<dbReference type="PANTHER" id="PTHR11732">
    <property type="entry name" value="ALDO/KETO REDUCTASE"/>
    <property type="match status" value="1"/>
</dbReference>
<keyword evidence="1" id="KW-0560">Oxidoreductase</keyword>
<dbReference type="InterPro" id="IPR020471">
    <property type="entry name" value="AKR"/>
</dbReference>
<accession>A0ABR2ULH7</accession>
<proteinExistence type="predicted"/>
<evidence type="ECO:0000313" key="4">
    <source>
        <dbReference type="Proteomes" id="UP001408356"/>
    </source>
</evidence>
<protein>
    <submittedName>
        <fullName evidence="3">Aldo/keto reductase</fullName>
    </submittedName>
</protein>
<gene>
    <name evidence="3" type="ORF">SUNI508_10512</name>
</gene>
<dbReference type="Proteomes" id="UP001408356">
    <property type="component" value="Unassembled WGS sequence"/>
</dbReference>
<evidence type="ECO:0000256" key="1">
    <source>
        <dbReference type="ARBA" id="ARBA00023002"/>
    </source>
</evidence>
<evidence type="ECO:0000313" key="3">
    <source>
        <dbReference type="EMBL" id="KAK9415488.1"/>
    </source>
</evidence>
<dbReference type="EMBL" id="JARVKF010000416">
    <property type="protein sequence ID" value="KAK9415488.1"/>
    <property type="molecule type" value="Genomic_DNA"/>
</dbReference>
<dbReference type="Gene3D" id="3.20.20.100">
    <property type="entry name" value="NADP-dependent oxidoreductase domain"/>
    <property type="match status" value="1"/>
</dbReference>
<comment type="caution">
    <text evidence="3">The sequence shown here is derived from an EMBL/GenBank/DDBJ whole genome shotgun (WGS) entry which is preliminary data.</text>
</comment>
<reference evidence="3 4" key="1">
    <citation type="journal article" date="2024" name="J. Plant Pathol.">
        <title>Sequence and assembly of the genome of Seiridium unicorne, isolate CBS 538.82, causal agent of cypress canker disease.</title>
        <authorList>
            <person name="Scali E."/>
            <person name="Rocca G.D."/>
            <person name="Danti R."/>
            <person name="Garbelotto M."/>
            <person name="Barberini S."/>
            <person name="Baroncelli R."/>
            <person name="Emiliani G."/>
        </authorList>
    </citation>
    <scope>NUCLEOTIDE SEQUENCE [LARGE SCALE GENOMIC DNA]</scope>
    <source>
        <strain evidence="3 4">BM-138-508</strain>
    </source>
</reference>
<name>A0ABR2ULH7_9PEZI</name>
<dbReference type="InterPro" id="IPR036812">
    <property type="entry name" value="NAD(P)_OxRdtase_dom_sf"/>
</dbReference>
<dbReference type="SUPFAM" id="SSF51430">
    <property type="entry name" value="NAD(P)-linked oxidoreductase"/>
    <property type="match status" value="1"/>
</dbReference>
<evidence type="ECO:0000259" key="2">
    <source>
        <dbReference type="Pfam" id="PF00248"/>
    </source>
</evidence>
<sequence length="296" mass="33936">MASHGKAYEPFVYGTAWKREQTASLVAKALQNDFKSFDTACQPKHYREDLVGQALRDALSSGHLKDRADLHVQTKFSRPTAQDPSDVPYPLDAPLEDQIRASISRSLHNLRHEEDDSTAYLDCLMLHSPYPDFEDTTRAWRVFESYIPEKVRVLGISNARLETLKRLYDAAAVKPAIVQSRFHPETGFEGRMRSFCAEKRILFQAHKVLKGNKELLQNKALGRMGSRIGISAETMLYMSIQSLHGQIQIFNGTKSEDHMSEDMDALKVFQEWKLVSQNLVEWNEWMKQFRVLTGDE</sequence>
<dbReference type="InterPro" id="IPR023210">
    <property type="entry name" value="NADP_OxRdtase_dom"/>
</dbReference>
<keyword evidence="4" id="KW-1185">Reference proteome</keyword>